<dbReference type="InterPro" id="IPR029479">
    <property type="entry name" value="Nitroreductase"/>
</dbReference>
<dbReference type="InterPro" id="IPR050627">
    <property type="entry name" value="Nitroreductase/BluB"/>
</dbReference>
<dbReference type="AlphaFoldDB" id="A0A1I2MKH4"/>
<dbReference type="PANTHER" id="PTHR23026:SF123">
    <property type="entry name" value="NAD(P)H NITROREDUCTASE RV3131-RELATED"/>
    <property type="match status" value="1"/>
</dbReference>
<gene>
    <name evidence="2" type="ORF">SAMN05421541_1319</name>
</gene>
<accession>A0A1I2MKH4</accession>
<dbReference type="InterPro" id="IPR000415">
    <property type="entry name" value="Nitroreductase-like"/>
</dbReference>
<proteinExistence type="predicted"/>
<protein>
    <submittedName>
        <fullName evidence="2">Nitroreductase family protein</fullName>
    </submittedName>
</protein>
<dbReference type="Gene3D" id="3.40.109.10">
    <property type="entry name" value="NADH Oxidase"/>
    <property type="match status" value="2"/>
</dbReference>
<name>A0A1I2MKH4_9ACTN</name>
<dbReference type="Proteomes" id="UP000199645">
    <property type="component" value="Unassembled WGS sequence"/>
</dbReference>
<evidence type="ECO:0000313" key="3">
    <source>
        <dbReference type="Proteomes" id="UP000199645"/>
    </source>
</evidence>
<dbReference type="Pfam" id="PF00881">
    <property type="entry name" value="Nitroreductase"/>
    <property type="match status" value="1"/>
</dbReference>
<dbReference type="SUPFAM" id="SSF55469">
    <property type="entry name" value="FMN-dependent nitroreductase-like"/>
    <property type="match status" value="2"/>
</dbReference>
<keyword evidence="3" id="KW-1185">Reference proteome</keyword>
<reference evidence="2 3" key="1">
    <citation type="submission" date="2016-10" db="EMBL/GenBank/DDBJ databases">
        <authorList>
            <person name="de Groot N.N."/>
        </authorList>
    </citation>
    <scope>NUCLEOTIDE SEQUENCE [LARGE SCALE GENOMIC DNA]</scope>
    <source>
        <strain evidence="2 3">DSM 43019</strain>
    </source>
</reference>
<dbReference type="GO" id="GO:0016491">
    <property type="term" value="F:oxidoreductase activity"/>
    <property type="evidence" value="ECO:0007669"/>
    <property type="project" value="InterPro"/>
</dbReference>
<dbReference type="EMBL" id="FONV01000031">
    <property type="protein sequence ID" value="SFF92025.1"/>
    <property type="molecule type" value="Genomic_DNA"/>
</dbReference>
<organism evidence="2 3">
    <name type="scientific">Actinoplanes philippinensis</name>
    <dbReference type="NCBI Taxonomy" id="35752"/>
    <lineage>
        <taxon>Bacteria</taxon>
        <taxon>Bacillati</taxon>
        <taxon>Actinomycetota</taxon>
        <taxon>Actinomycetes</taxon>
        <taxon>Micromonosporales</taxon>
        <taxon>Micromonosporaceae</taxon>
        <taxon>Actinoplanes</taxon>
    </lineage>
</organism>
<dbReference type="OrthoDB" id="8156917at2"/>
<dbReference type="STRING" id="35752.SAMN05421541_1319"/>
<dbReference type="RefSeq" id="WP_093622049.1">
    <property type="nucleotide sequence ID" value="NZ_BOMT01000093.1"/>
</dbReference>
<dbReference type="PANTHER" id="PTHR23026">
    <property type="entry name" value="NADPH NITROREDUCTASE"/>
    <property type="match status" value="1"/>
</dbReference>
<feature type="domain" description="Nitroreductase" evidence="1">
    <location>
        <begin position="119"/>
        <end position="279"/>
    </location>
</feature>
<evidence type="ECO:0000259" key="1">
    <source>
        <dbReference type="Pfam" id="PF00881"/>
    </source>
</evidence>
<evidence type="ECO:0000313" key="2">
    <source>
        <dbReference type="EMBL" id="SFF92025.1"/>
    </source>
</evidence>
<sequence length="299" mass="31559">MTRSFAPPSRRVLADCVRAATAAPSLHNSQPWAFRIRGPVVEVHADPVRRLAAADPDGREQLISVGAAILTLRLAVSRAGYRARLDLLPDPEIPSLAARVTAAHPAPADELTLSLAGAIAHRHTNREALAPVPVPAAALARLREAAAEEGAVLTVADRAGVAELARSADRWLRSQDDYRRELARWSGPGARHDGVPAWAAGTVPLLGPRTTVAVLATRGDTALDWLGAGQALQRVLLTATLIGLATTPISQPVEVPAVRRALTVASPAVHAQMVLRVGYGRGCGRTPRRSLDEVLLPDG</sequence>